<dbReference type="EMBL" id="LLZJ01000017">
    <property type="protein sequence ID" value="KUL66396.1"/>
    <property type="molecule type" value="Genomic_DNA"/>
</dbReference>
<keyword evidence="3" id="KW-0547">Nucleotide-binding</keyword>
<reference evidence="7" key="1">
    <citation type="submission" date="2015-10" db="EMBL/GenBank/DDBJ databases">
        <authorList>
            <person name="Ju K.-S."/>
            <person name="Doroghazi J.R."/>
            <person name="Metcalf W.W."/>
        </authorList>
    </citation>
    <scope>NUCLEOTIDE SEQUENCE [LARGE SCALE GENOMIC DNA]</scope>
    <source>
        <strain evidence="7">NRRL F-8817</strain>
    </source>
</reference>
<comment type="caution">
    <text evidence="6">The sequence shown here is derived from an EMBL/GenBank/DDBJ whole genome shotgun (WGS) entry which is preliminary data.</text>
</comment>
<name>A0A0X3XCW9_STRVO</name>
<evidence type="ECO:0000313" key="7">
    <source>
        <dbReference type="Proteomes" id="UP000053413"/>
    </source>
</evidence>
<dbReference type="GO" id="GO:0015833">
    <property type="term" value="P:peptide transport"/>
    <property type="evidence" value="ECO:0007669"/>
    <property type="project" value="InterPro"/>
</dbReference>
<dbReference type="SUPFAM" id="SSF52540">
    <property type="entry name" value="P-loop containing nucleoside triphosphate hydrolases"/>
    <property type="match status" value="2"/>
</dbReference>
<keyword evidence="4 6" id="KW-0067">ATP-binding</keyword>
<dbReference type="OrthoDB" id="4008250at2"/>
<dbReference type="Pfam" id="PF08352">
    <property type="entry name" value="oligo_HPY"/>
    <property type="match status" value="2"/>
</dbReference>
<proteinExistence type="inferred from homology"/>
<keyword evidence="2" id="KW-0813">Transport</keyword>
<dbReference type="PROSITE" id="PS50893">
    <property type="entry name" value="ABC_TRANSPORTER_2"/>
    <property type="match status" value="2"/>
</dbReference>
<protein>
    <submittedName>
        <fullName evidence="6">ABC transporter ATP-binding protein</fullName>
    </submittedName>
</protein>
<dbReference type="InterPro" id="IPR027417">
    <property type="entry name" value="P-loop_NTPase"/>
</dbReference>
<dbReference type="InterPro" id="IPR013563">
    <property type="entry name" value="Oligopep_ABC_C"/>
</dbReference>
<dbReference type="InterPro" id="IPR050319">
    <property type="entry name" value="ABC_transp_ATP-bind"/>
</dbReference>
<dbReference type="Proteomes" id="UP000053413">
    <property type="component" value="Unassembled WGS sequence"/>
</dbReference>
<sequence length="541" mass="58115">MNALSAPSPAALAVTDLRVSYRAAGRRADALGGVSFEVRPGEIVAVVGESGSGKSTLAHALIGLLPDSAQIAHGRVELGDTRLDRLSERQWTRVRGAEIGFIPQDPGVALNPVQRVGRQVAESLRIHRLSAPDTERAAVLANLERAGVPDPGRVADCYPHELSGGYRQRVLTAIAFAAGPRFIIADEPTSALDVVVQRRVLDQIERLARSSGTGVVMITHDLAVAADRADRIVVMRGGRIVEQGSAEQVLDAPQHEYTGLLLASIPRLAADREQSPSARLLLTARRLSKVFTVGGGRGAGALRAVDDVSFSVERGRTLALLGESGSGKSTTARMVTGLTEPTSGTVLFDGVALVGLGPRARRPFRRRIQLVAQNPYTALDPLMTIRQIIAEPLKAFREGTRRSRTARVKELLDQVALPCTVADRKPRELSGGQRQRVAIARALALRPDLVVFDEPVSALDVVIQAQILRLMAELQKEFALSYLFISHDLAVISQVSDTVAVMRQGAIVEQGPTAEVLTRPRDPYTASLLDAVPGKSRSRSR</sequence>
<dbReference type="InterPro" id="IPR003593">
    <property type="entry name" value="AAA+_ATPase"/>
</dbReference>
<accession>A0A0X3XCW9</accession>
<dbReference type="GO" id="GO:0005524">
    <property type="term" value="F:ATP binding"/>
    <property type="evidence" value="ECO:0007669"/>
    <property type="project" value="UniProtKB-KW"/>
</dbReference>
<dbReference type="CDD" id="cd03257">
    <property type="entry name" value="ABC_NikE_OppD_transporters"/>
    <property type="match status" value="2"/>
</dbReference>
<dbReference type="SMART" id="SM00382">
    <property type="entry name" value="AAA"/>
    <property type="match status" value="2"/>
</dbReference>
<dbReference type="AlphaFoldDB" id="A0A0X3XCW9"/>
<dbReference type="PANTHER" id="PTHR43776">
    <property type="entry name" value="TRANSPORT ATP-BINDING PROTEIN"/>
    <property type="match status" value="1"/>
</dbReference>
<comment type="similarity">
    <text evidence="1">Belongs to the ABC transporter superfamily.</text>
</comment>
<dbReference type="Pfam" id="PF00005">
    <property type="entry name" value="ABC_tran"/>
    <property type="match status" value="2"/>
</dbReference>
<dbReference type="NCBIfam" id="NF007739">
    <property type="entry name" value="PRK10419.1"/>
    <property type="match status" value="2"/>
</dbReference>
<feature type="domain" description="ABC transporter" evidence="5">
    <location>
        <begin position="12"/>
        <end position="262"/>
    </location>
</feature>
<evidence type="ECO:0000256" key="3">
    <source>
        <dbReference type="ARBA" id="ARBA00022741"/>
    </source>
</evidence>
<dbReference type="NCBIfam" id="NF008453">
    <property type="entry name" value="PRK11308.1"/>
    <property type="match status" value="2"/>
</dbReference>
<dbReference type="InterPro" id="IPR003439">
    <property type="entry name" value="ABC_transporter-like_ATP-bd"/>
</dbReference>
<evidence type="ECO:0000259" key="5">
    <source>
        <dbReference type="PROSITE" id="PS50893"/>
    </source>
</evidence>
<dbReference type="GO" id="GO:0016887">
    <property type="term" value="F:ATP hydrolysis activity"/>
    <property type="evidence" value="ECO:0007669"/>
    <property type="project" value="InterPro"/>
</dbReference>
<evidence type="ECO:0000256" key="4">
    <source>
        <dbReference type="ARBA" id="ARBA00022840"/>
    </source>
</evidence>
<evidence type="ECO:0000256" key="2">
    <source>
        <dbReference type="ARBA" id="ARBA00022448"/>
    </source>
</evidence>
<evidence type="ECO:0000256" key="1">
    <source>
        <dbReference type="ARBA" id="ARBA00005417"/>
    </source>
</evidence>
<dbReference type="InterPro" id="IPR017871">
    <property type="entry name" value="ABC_transporter-like_CS"/>
</dbReference>
<dbReference type="Gene3D" id="3.40.50.300">
    <property type="entry name" value="P-loop containing nucleotide triphosphate hydrolases"/>
    <property type="match status" value="2"/>
</dbReference>
<evidence type="ECO:0000313" key="6">
    <source>
        <dbReference type="EMBL" id="KUL66396.1"/>
    </source>
</evidence>
<dbReference type="PANTHER" id="PTHR43776:SF7">
    <property type="entry name" value="D,D-DIPEPTIDE TRANSPORT ATP-BINDING PROTEIN DDPF-RELATED"/>
    <property type="match status" value="1"/>
</dbReference>
<feature type="domain" description="ABC transporter" evidence="5">
    <location>
        <begin position="285"/>
        <end position="529"/>
    </location>
</feature>
<organism evidence="6 7">
    <name type="scientific">Streptomyces violaceusniger</name>
    <dbReference type="NCBI Taxonomy" id="68280"/>
    <lineage>
        <taxon>Bacteria</taxon>
        <taxon>Bacillati</taxon>
        <taxon>Actinomycetota</taxon>
        <taxon>Actinomycetes</taxon>
        <taxon>Kitasatosporales</taxon>
        <taxon>Streptomycetaceae</taxon>
        <taxon>Streptomyces</taxon>
        <taxon>Streptomyces violaceusniger group</taxon>
    </lineage>
</organism>
<gene>
    <name evidence="6" type="ORF">ADL28_03455</name>
</gene>
<dbReference type="PROSITE" id="PS00211">
    <property type="entry name" value="ABC_TRANSPORTER_1"/>
    <property type="match status" value="1"/>
</dbReference>
<dbReference type="GO" id="GO:0055085">
    <property type="term" value="P:transmembrane transport"/>
    <property type="evidence" value="ECO:0007669"/>
    <property type="project" value="UniProtKB-ARBA"/>
</dbReference>